<keyword evidence="3 5" id="KW-0346">Stress response</keyword>
<dbReference type="InterPro" id="IPR021153">
    <property type="entry name" value="HrcA_C"/>
</dbReference>
<evidence type="ECO:0000256" key="1">
    <source>
        <dbReference type="ARBA" id="ARBA00022491"/>
    </source>
</evidence>
<dbReference type="GO" id="GO:0003677">
    <property type="term" value="F:DNA binding"/>
    <property type="evidence" value="ECO:0007669"/>
    <property type="project" value="InterPro"/>
</dbReference>
<sequence>MDLSERQRQLLKAVVEIYVKSGEPVGSENVEKEHNLGVSPATIRHEMVRLTEMGYLKQLHTSAGRSPTSMGYRLYIAELMKEKDMPVSAEVSMKESMWQQRYHQQRLLKEAVKALANKLRVLALAVDDEGDIYYSGAANILDFPEFEDIDVARFVLSLFDEFPTLQEIIGKAKGEEFLHVLFGEETGFEDMGPTSFVFCRFKSRGEHGGVVGVIGPARLNFPVVMPYVKYTSRLIEEASRSW</sequence>
<evidence type="ECO:0000256" key="2">
    <source>
        <dbReference type="ARBA" id="ARBA00023015"/>
    </source>
</evidence>
<dbReference type="Gene3D" id="3.30.450.40">
    <property type="match status" value="1"/>
</dbReference>
<dbReference type="Proteomes" id="UP000177328">
    <property type="component" value="Unassembled WGS sequence"/>
</dbReference>
<keyword evidence="2 5" id="KW-0805">Transcription regulation</keyword>
<name>A0A1F5KGM1_9BACT</name>
<comment type="caution">
    <text evidence="8">The sequence shown here is derived from an EMBL/GenBank/DDBJ whole genome shotgun (WGS) entry which is preliminary data.</text>
</comment>
<feature type="domain" description="Heat-inducible transcription repressor HrcA C-terminal" evidence="6">
    <location>
        <begin position="93"/>
        <end position="225"/>
    </location>
</feature>
<dbReference type="InterPro" id="IPR005104">
    <property type="entry name" value="WHTH_HrcA_DNA-bd"/>
</dbReference>
<feature type="domain" description="Winged helix-turn-helix transcription repressor HrcA DNA-binding" evidence="7">
    <location>
        <begin position="2"/>
        <end position="73"/>
    </location>
</feature>
<dbReference type="PANTHER" id="PTHR34824">
    <property type="entry name" value="HEAT-INDUCIBLE TRANSCRIPTION REPRESSOR HRCA"/>
    <property type="match status" value="1"/>
</dbReference>
<evidence type="ECO:0000259" key="7">
    <source>
        <dbReference type="Pfam" id="PF03444"/>
    </source>
</evidence>
<dbReference type="Pfam" id="PF01628">
    <property type="entry name" value="HrcA"/>
    <property type="match status" value="1"/>
</dbReference>
<dbReference type="InterPro" id="IPR036388">
    <property type="entry name" value="WH-like_DNA-bd_sf"/>
</dbReference>
<reference evidence="8 9" key="1">
    <citation type="journal article" date="2016" name="Nat. Commun.">
        <title>Thousands of microbial genomes shed light on interconnected biogeochemical processes in an aquifer system.</title>
        <authorList>
            <person name="Anantharaman K."/>
            <person name="Brown C.T."/>
            <person name="Hug L.A."/>
            <person name="Sharon I."/>
            <person name="Castelle C.J."/>
            <person name="Probst A.J."/>
            <person name="Thomas B.C."/>
            <person name="Singh A."/>
            <person name="Wilkins M.J."/>
            <person name="Karaoz U."/>
            <person name="Brodie E.L."/>
            <person name="Williams K.H."/>
            <person name="Hubbard S.S."/>
            <person name="Banfield J.F."/>
        </authorList>
    </citation>
    <scope>NUCLEOTIDE SEQUENCE [LARGE SCALE GENOMIC DNA]</scope>
</reference>
<dbReference type="InterPro" id="IPR002571">
    <property type="entry name" value="HrcA"/>
</dbReference>
<dbReference type="EMBL" id="MFDD01000014">
    <property type="protein sequence ID" value="OGE39999.1"/>
    <property type="molecule type" value="Genomic_DNA"/>
</dbReference>
<accession>A0A1F5KGM1</accession>
<dbReference type="GO" id="GO:0045892">
    <property type="term" value="P:negative regulation of DNA-templated transcription"/>
    <property type="evidence" value="ECO:0007669"/>
    <property type="project" value="UniProtKB-UniRule"/>
</dbReference>
<evidence type="ECO:0000313" key="8">
    <source>
        <dbReference type="EMBL" id="OGE39999.1"/>
    </source>
</evidence>
<dbReference type="HAMAP" id="MF_00081">
    <property type="entry name" value="HrcA"/>
    <property type="match status" value="1"/>
</dbReference>
<dbReference type="SUPFAM" id="SSF46785">
    <property type="entry name" value="Winged helix' DNA-binding domain"/>
    <property type="match status" value="1"/>
</dbReference>
<dbReference type="SUPFAM" id="SSF55781">
    <property type="entry name" value="GAF domain-like"/>
    <property type="match status" value="1"/>
</dbReference>
<evidence type="ECO:0000313" key="9">
    <source>
        <dbReference type="Proteomes" id="UP000177328"/>
    </source>
</evidence>
<gene>
    <name evidence="5" type="primary">hrcA</name>
    <name evidence="8" type="ORF">A3D25_04320</name>
</gene>
<proteinExistence type="inferred from homology"/>
<evidence type="ECO:0000259" key="6">
    <source>
        <dbReference type="Pfam" id="PF01628"/>
    </source>
</evidence>
<dbReference type="AlphaFoldDB" id="A0A1F5KGM1"/>
<protein>
    <recommendedName>
        <fullName evidence="5">Heat-inducible transcription repressor HrcA</fullName>
    </recommendedName>
</protein>
<dbReference type="Gene3D" id="1.10.10.10">
    <property type="entry name" value="Winged helix-like DNA-binding domain superfamily/Winged helix DNA-binding domain"/>
    <property type="match status" value="1"/>
</dbReference>
<dbReference type="InterPro" id="IPR029016">
    <property type="entry name" value="GAF-like_dom_sf"/>
</dbReference>
<evidence type="ECO:0000256" key="3">
    <source>
        <dbReference type="ARBA" id="ARBA00023016"/>
    </source>
</evidence>
<comment type="similarity">
    <text evidence="5">Belongs to the HrcA family.</text>
</comment>
<comment type="function">
    <text evidence="5">Negative regulator of class I heat shock genes (grpE-dnaK-dnaJ and groELS operons). Prevents heat-shock induction of these operons.</text>
</comment>
<evidence type="ECO:0000256" key="5">
    <source>
        <dbReference type="HAMAP-Rule" id="MF_00081"/>
    </source>
</evidence>
<evidence type="ECO:0000256" key="4">
    <source>
        <dbReference type="ARBA" id="ARBA00023163"/>
    </source>
</evidence>
<keyword evidence="1 5" id="KW-0678">Repressor</keyword>
<dbReference type="Pfam" id="PF03444">
    <property type="entry name" value="WHD_HrcA"/>
    <property type="match status" value="1"/>
</dbReference>
<keyword evidence="4 5" id="KW-0804">Transcription</keyword>
<dbReference type="InterPro" id="IPR036390">
    <property type="entry name" value="WH_DNA-bd_sf"/>
</dbReference>
<dbReference type="PANTHER" id="PTHR34824:SF1">
    <property type="entry name" value="HEAT-INDUCIBLE TRANSCRIPTION REPRESSOR HRCA"/>
    <property type="match status" value="1"/>
</dbReference>
<organism evidence="8 9">
    <name type="scientific">Candidatus Daviesbacteria bacterium RIFCSPHIGHO2_02_FULL_43_12</name>
    <dbReference type="NCBI Taxonomy" id="1797776"/>
    <lineage>
        <taxon>Bacteria</taxon>
        <taxon>Candidatus Daviesiibacteriota</taxon>
    </lineage>
</organism>